<accession>A0A7J7ISP2</accession>
<protein>
    <submittedName>
        <fullName evidence="1">Uncharacterized protein</fullName>
    </submittedName>
</protein>
<evidence type="ECO:0000313" key="1">
    <source>
        <dbReference type="EMBL" id="KAF6016953.1"/>
    </source>
</evidence>
<dbReference type="Proteomes" id="UP000593567">
    <property type="component" value="Unassembled WGS sequence"/>
</dbReference>
<gene>
    <name evidence="1" type="ORF">EB796_024732</name>
</gene>
<dbReference type="AlphaFoldDB" id="A0A7J7ISP2"/>
<reference evidence="1" key="1">
    <citation type="submission" date="2020-06" db="EMBL/GenBank/DDBJ databases">
        <title>Draft genome of Bugula neritina, a colonial animal packing powerful symbionts and potential medicines.</title>
        <authorList>
            <person name="Rayko M."/>
        </authorList>
    </citation>
    <scope>NUCLEOTIDE SEQUENCE [LARGE SCALE GENOMIC DNA]</scope>
    <source>
        <strain evidence="1">Kwan_BN1</strain>
    </source>
</reference>
<evidence type="ECO:0000313" key="2">
    <source>
        <dbReference type="Proteomes" id="UP000593567"/>
    </source>
</evidence>
<proteinExistence type="predicted"/>
<organism evidence="1 2">
    <name type="scientific">Bugula neritina</name>
    <name type="common">Brown bryozoan</name>
    <name type="synonym">Sertularia neritina</name>
    <dbReference type="NCBI Taxonomy" id="10212"/>
    <lineage>
        <taxon>Eukaryota</taxon>
        <taxon>Metazoa</taxon>
        <taxon>Spiralia</taxon>
        <taxon>Lophotrochozoa</taxon>
        <taxon>Bryozoa</taxon>
        <taxon>Gymnolaemata</taxon>
        <taxon>Cheilostomatida</taxon>
        <taxon>Flustrina</taxon>
        <taxon>Buguloidea</taxon>
        <taxon>Bugulidae</taxon>
        <taxon>Bugula</taxon>
    </lineage>
</organism>
<comment type="caution">
    <text evidence="1">The sequence shown here is derived from an EMBL/GenBank/DDBJ whole genome shotgun (WGS) entry which is preliminary data.</text>
</comment>
<name>A0A7J7ISP2_BUGNE</name>
<dbReference type="EMBL" id="VXIV02003447">
    <property type="protein sequence ID" value="KAF6016953.1"/>
    <property type="molecule type" value="Genomic_DNA"/>
</dbReference>
<keyword evidence="2" id="KW-1185">Reference proteome</keyword>
<sequence length="74" mass="8510">MIIFHCAKNNGLAKFRHICSSISLDQEKLNSASLAFSSSRKRVSHSKARINNQSSQNSEQKACWMSIWLERREL</sequence>